<evidence type="ECO:0000313" key="2">
    <source>
        <dbReference type="Proteomes" id="UP000005945"/>
    </source>
</evidence>
<protein>
    <submittedName>
        <fullName evidence="1">Uncharacterized protein</fullName>
    </submittedName>
</protein>
<accession>A8S7V1</accession>
<proteinExistence type="predicted"/>
<name>A8S7V1_9FIRM</name>
<dbReference type="AlphaFoldDB" id="A8S7V1"/>
<reference evidence="1 2" key="2">
    <citation type="submission" date="2007-09" db="EMBL/GenBank/DDBJ databases">
        <authorList>
            <person name="Fulton L."/>
            <person name="Clifton S."/>
            <person name="Fulton B."/>
            <person name="Xu J."/>
            <person name="Minx P."/>
            <person name="Pepin K.H."/>
            <person name="Johnson M."/>
            <person name="Thiruvilangam P."/>
            <person name="Bhonagiri V."/>
            <person name="Nash W.E."/>
            <person name="Mardis E.R."/>
            <person name="Wilson R.K."/>
        </authorList>
    </citation>
    <scope>NUCLEOTIDE SEQUENCE [LARGE SCALE GENOMIC DNA]</scope>
    <source>
        <strain evidence="1 2">M21/2</strain>
    </source>
</reference>
<dbReference type="Proteomes" id="UP000005945">
    <property type="component" value="Unassembled WGS sequence"/>
</dbReference>
<reference evidence="1 2" key="1">
    <citation type="submission" date="2007-09" db="EMBL/GenBank/DDBJ databases">
        <title>Draft genome sequence of Faecalibacterium prausnitzii M21/2.</title>
        <authorList>
            <person name="Sudarsanam P."/>
            <person name="Ley R."/>
            <person name="Guruge J."/>
            <person name="Turnbaugh P.J."/>
            <person name="Mahowald M."/>
            <person name="Liep D."/>
            <person name="Gordon J."/>
        </authorList>
    </citation>
    <scope>NUCLEOTIDE SEQUENCE [LARGE SCALE GENOMIC DNA]</scope>
    <source>
        <strain evidence="1 2">M21/2</strain>
    </source>
</reference>
<gene>
    <name evidence="1" type="ORF">FAEPRAM212_00566</name>
</gene>
<organism evidence="1 2">
    <name type="scientific">Faecalibacterium prausnitzii M21/2</name>
    <dbReference type="NCBI Taxonomy" id="411485"/>
    <lineage>
        <taxon>Bacteria</taxon>
        <taxon>Bacillati</taxon>
        <taxon>Bacillota</taxon>
        <taxon>Clostridia</taxon>
        <taxon>Eubacteriales</taxon>
        <taxon>Oscillospiraceae</taxon>
        <taxon>Faecalibacterium</taxon>
    </lineage>
</organism>
<dbReference type="HOGENOM" id="CLU_3270334_0_0_9"/>
<evidence type="ECO:0000313" key="1">
    <source>
        <dbReference type="EMBL" id="EDP22559.1"/>
    </source>
</evidence>
<sequence length="41" mass="4895">MRFGHLQRKEYFIVRDSETPAGVPLSPFYRRGHRGKQLPYC</sequence>
<dbReference type="EMBL" id="ABED02000018">
    <property type="protein sequence ID" value="EDP22559.1"/>
    <property type="molecule type" value="Genomic_DNA"/>
</dbReference>
<comment type="caution">
    <text evidence="1">The sequence shown here is derived from an EMBL/GenBank/DDBJ whole genome shotgun (WGS) entry which is preliminary data.</text>
</comment>